<feature type="transmembrane region" description="Helical" evidence="1">
    <location>
        <begin position="41"/>
        <end position="63"/>
    </location>
</feature>
<organism evidence="3 4">
    <name type="scientific">Proteobacteria bacterium 228</name>
    <dbReference type="NCBI Taxonomy" id="2083153"/>
    <lineage>
        <taxon>Bacteria</taxon>
        <taxon>Pseudomonadati</taxon>
        <taxon>Pseudomonadota</taxon>
    </lineage>
</organism>
<dbReference type="InterPro" id="IPR032816">
    <property type="entry name" value="VTT_dom"/>
</dbReference>
<evidence type="ECO:0000313" key="3">
    <source>
        <dbReference type="EMBL" id="PPC78357.1"/>
    </source>
</evidence>
<feature type="transmembrane region" description="Helical" evidence="1">
    <location>
        <begin position="121"/>
        <end position="147"/>
    </location>
</feature>
<dbReference type="Pfam" id="PF09335">
    <property type="entry name" value="VTT_dom"/>
    <property type="match status" value="1"/>
</dbReference>
<evidence type="ECO:0000313" key="4">
    <source>
        <dbReference type="Proteomes" id="UP000238196"/>
    </source>
</evidence>
<reference evidence="3 4" key="1">
    <citation type="submission" date="2018-02" db="EMBL/GenBank/DDBJ databases">
        <title>novel marine gammaproteobacteria from coastal saline agro ecosystem.</title>
        <authorList>
            <person name="Krishnan R."/>
            <person name="Ramesh Kumar N."/>
        </authorList>
    </citation>
    <scope>NUCLEOTIDE SEQUENCE [LARGE SCALE GENOMIC DNA]</scope>
    <source>
        <strain evidence="3 4">228</strain>
    </source>
</reference>
<gene>
    <name evidence="3" type="ORF">C4K68_05850</name>
</gene>
<dbReference type="EMBL" id="PRLP01000016">
    <property type="protein sequence ID" value="PPC78357.1"/>
    <property type="molecule type" value="Genomic_DNA"/>
</dbReference>
<sequence length="183" mass="20951">MHGWEYWVGHYGYLAIAIGTLLEGETVLVLAGLAISQGQLLYLKVILLSVICSFIGDQFWFWLGRRYGDQLIYAWPRLQPRVERMQRLISRYHAPLIIVNRFLYGLRALGPALFGTTPLPLWVFVFFNLVGAVFWSMVVVGVGMGLHEFWSRFAATLPLALVAVLCLIAVVLWWRRGRRQRAA</sequence>
<dbReference type="InterPro" id="IPR051311">
    <property type="entry name" value="DedA_domain"/>
</dbReference>
<evidence type="ECO:0000259" key="2">
    <source>
        <dbReference type="Pfam" id="PF09335"/>
    </source>
</evidence>
<keyword evidence="1" id="KW-0812">Transmembrane</keyword>
<protein>
    <submittedName>
        <fullName evidence="3">DedA family protein</fullName>
    </submittedName>
</protein>
<proteinExistence type="predicted"/>
<keyword evidence="1" id="KW-0472">Membrane</keyword>
<dbReference type="GO" id="GO:0005886">
    <property type="term" value="C:plasma membrane"/>
    <property type="evidence" value="ECO:0007669"/>
    <property type="project" value="TreeGrafter"/>
</dbReference>
<keyword evidence="1" id="KW-1133">Transmembrane helix</keyword>
<dbReference type="OrthoDB" id="948134at2"/>
<comment type="caution">
    <text evidence="3">The sequence shown here is derived from an EMBL/GenBank/DDBJ whole genome shotgun (WGS) entry which is preliminary data.</text>
</comment>
<dbReference type="AlphaFoldDB" id="A0A2S5KU18"/>
<feature type="transmembrane region" description="Helical" evidence="1">
    <location>
        <begin position="12"/>
        <end position="34"/>
    </location>
</feature>
<feature type="domain" description="VTT" evidence="2">
    <location>
        <begin position="24"/>
        <end position="143"/>
    </location>
</feature>
<evidence type="ECO:0000256" key="1">
    <source>
        <dbReference type="SAM" id="Phobius"/>
    </source>
</evidence>
<dbReference type="PANTHER" id="PTHR42709:SF2">
    <property type="entry name" value="INNER MEMBRANE PROTEIN YOHD"/>
    <property type="match status" value="1"/>
</dbReference>
<name>A0A2S5KU18_9PROT</name>
<dbReference type="PANTHER" id="PTHR42709">
    <property type="entry name" value="ALKALINE PHOSPHATASE LIKE PROTEIN"/>
    <property type="match status" value="1"/>
</dbReference>
<feature type="transmembrane region" description="Helical" evidence="1">
    <location>
        <begin position="153"/>
        <end position="174"/>
    </location>
</feature>
<dbReference type="Proteomes" id="UP000238196">
    <property type="component" value="Unassembled WGS sequence"/>
</dbReference>
<accession>A0A2S5KU18</accession>